<dbReference type="EMBL" id="JADBJN010000003">
    <property type="protein sequence ID" value="KAG5670616.1"/>
    <property type="molecule type" value="Genomic_DNA"/>
</dbReference>
<protein>
    <submittedName>
        <fullName evidence="2">Uncharacterized protein</fullName>
    </submittedName>
</protein>
<comment type="caution">
    <text evidence="2">The sequence shown here is derived from an EMBL/GenBank/DDBJ whole genome shotgun (WGS) entry which is preliminary data.</text>
</comment>
<dbReference type="AlphaFoldDB" id="A0A9J6BLL8"/>
<proteinExistence type="predicted"/>
<name>A0A9J6BLL8_POLVA</name>
<accession>A0A9J6BLL8</accession>
<feature type="region of interest" description="Disordered" evidence="1">
    <location>
        <begin position="1"/>
        <end position="40"/>
    </location>
</feature>
<evidence type="ECO:0000313" key="3">
    <source>
        <dbReference type="Proteomes" id="UP001107558"/>
    </source>
</evidence>
<reference evidence="2" key="1">
    <citation type="submission" date="2021-03" db="EMBL/GenBank/DDBJ databases">
        <title>Chromosome level genome of the anhydrobiotic midge Polypedilum vanderplanki.</title>
        <authorList>
            <person name="Yoshida Y."/>
            <person name="Kikawada T."/>
            <person name="Gusev O."/>
        </authorList>
    </citation>
    <scope>NUCLEOTIDE SEQUENCE</scope>
    <source>
        <strain evidence="2">NIAS01</strain>
        <tissue evidence="2">Whole body or cell culture</tissue>
    </source>
</reference>
<feature type="compositionally biased region" description="Basic residues" evidence="1">
    <location>
        <begin position="9"/>
        <end position="34"/>
    </location>
</feature>
<keyword evidence="3" id="KW-1185">Reference proteome</keyword>
<evidence type="ECO:0000313" key="2">
    <source>
        <dbReference type="EMBL" id="KAG5670616.1"/>
    </source>
</evidence>
<organism evidence="2 3">
    <name type="scientific">Polypedilum vanderplanki</name>
    <name type="common">Sleeping chironomid midge</name>
    <dbReference type="NCBI Taxonomy" id="319348"/>
    <lineage>
        <taxon>Eukaryota</taxon>
        <taxon>Metazoa</taxon>
        <taxon>Ecdysozoa</taxon>
        <taxon>Arthropoda</taxon>
        <taxon>Hexapoda</taxon>
        <taxon>Insecta</taxon>
        <taxon>Pterygota</taxon>
        <taxon>Neoptera</taxon>
        <taxon>Endopterygota</taxon>
        <taxon>Diptera</taxon>
        <taxon>Nematocera</taxon>
        <taxon>Chironomoidea</taxon>
        <taxon>Chironomidae</taxon>
        <taxon>Chironominae</taxon>
        <taxon>Polypedilum</taxon>
        <taxon>Polypedilum</taxon>
    </lineage>
</organism>
<gene>
    <name evidence="2" type="ORF">PVAND_000865</name>
</gene>
<sequence>MNRSQSKASKNRQRSRSKSTRRYQSKKSEKKSKSTSRNIQVMDNGDTLCFCIPSSAITFQNLGKNARMIEETPMHESSRIDEDEEPLHESLFEGNDTSILEVEDNSGNSSLLGYHYRTNSFR</sequence>
<dbReference type="Proteomes" id="UP001107558">
    <property type="component" value="Chromosome 3"/>
</dbReference>
<evidence type="ECO:0000256" key="1">
    <source>
        <dbReference type="SAM" id="MobiDB-lite"/>
    </source>
</evidence>